<dbReference type="InterPro" id="IPR050194">
    <property type="entry name" value="Glycosyltransferase_grp1"/>
</dbReference>
<dbReference type="Proteomes" id="UP001606210">
    <property type="component" value="Unassembled WGS sequence"/>
</dbReference>
<feature type="domain" description="Glycosyltransferase subfamily 4-like N-terminal" evidence="1">
    <location>
        <begin position="21"/>
        <end position="182"/>
    </location>
</feature>
<dbReference type="Pfam" id="PF13692">
    <property type="entry name" value="Glyco_trans_1_4"/>
    <property type="match status" value="1"/>
</dbReference>
<keyword evidence="2" id="KW-0328">Glycosyltransferase</keyword>
<dbReference type="GO" id="GO:0016757">
    <property type="term" value="F:glycosyltransferase activity"/>
    <property type="evidence" value="ECO:0007669"/>
    <property type="project" value="UniProtKB-KW"/>
</dbReference>
<dbReference type="Pfam" id="PF13579">
    <property type="entry name" value="Glyco_trans_4_4"/>
    <property type="match status" value="1"/>
</dbReference>
<dbReference type="Gene3D" id="3.40.50.2000">
    <property type="entry name" value="Glycogen Phosphorylase B"/>
    <property type="match status" value="2"/>
</dbReference>
<dbReference type="SUPFAM" id="SSF53756">
    <property type="entry name" value="UDP-Glycosyltransferase/glycogen phosphorylase"/>
    <property type="match status" value="1"/>
</dbReference>
<reference evidence="2 3" key="1">
    <citation type="submission" date="2024-08" db="EMBL/GenBank/DDBJ databases">
        <authorList>
            <person name="Lu H."/>
        </authorList>
    </citation>
    <scope>NUCLEOTIDE SEQUENCE [LARGE SCALE GENOMIC DNA]</scope>
    <source>
        <strain evidence="2 3">LYH14W</strain>
    </source>
</reference>
<dbReference type="PANTHER" id="PTHR45947:SF3">
    <property type="entry name" value="SULFOQUINOVOSYL TRANSFERASE SQD2"/>
    <property type="match status" value="1"/>
</dbReference>
<sequence length="378" mass="41043">MLSSPSKPGQRVCLIAPHFAEYALALAQAMQAAGAEVLLVASRENLLAEIGPAALVAAPGGPALHLIHKSRNPLSLLWQALRLVAVVRRFAPQVLHVQEDSKDVLAAALPWLPKVPLLLTMHDPKPHSGDDTRVRTRTRHGVYIDQLRRRADAVLVHGERLVADARQVLGGSQLPVHVVPHGPLGQGLAARQSSAQEAGRCLFFGRIEAYKGLKHFVEMVRRLRAQGVMVRGVVAGRGSDLEPNRDALRDQDAFELIERFLSPEEVVREFQRARVVVMPYDNATQSGVAAYAIGVGRGVVAYDVGALREMVEDGRTGLLVPHGDMPALMAAVRRVVEDDGLAHYLQEQARARAEGEFSWASIATRTLAAYASMTATRG</sequence>
<evidence type="ECO:0000313" key="3">
    <source>
        <dbReference type="Proteomes" id="UP001606210"/>
    </source>
</evidence>
<proteinExistence type="predicted"/>
<name>A0ABW7F6N8_9BURK</name>
<dbReference type="EMBL" id="JBIGHV010000007">
    <property type="protein sequence ID" value="MFG6432140.1"/>
    <property type="molecule type" value="Genomic_DNA"/>
</dbReference>
<dbReference type="CDD" id="cd03801">
    <property type="entry name" value="GT4_PimA-like"/>
    <property type="match status" value="1"/>
</dbReference>
<dbReference type="InterPro" id="IPR028098">
    <property type="entry name" value="Glyco_trans_4-like_N"/>
</dbReference>
<protein>
    <submittedName>
        <fullName evidence="2">Glycosyltransferase family 4 protein</fullName>
        <ecNumber evidence="2">2.4.-.-</ecNumber>
    </submittedName>
</protein>
<keyword evidence="3" id="KW-1185">Reference proteome</keyword>
<dbReference type="PANTHER" id="PTHR45947">
    <property type="entry name" value="SULFOQUINOVOSYL TRANSFERASE SQD2"/>
    <property type="match status" value="1"/>
</dbReference>
<accession>A0ABW7F6N8</accession>
<comment type="caution">
    <text evidence="2">The sequence shown here is derived from an EMBL/GenBank/DDBJ whole genome shotgun (WGS) entry which is preliminary data.</text>
</comment>
<dbReference type="RefSeq" id="WP_394481946.1">
    <property type="nucleotide sequence ID" value="NZ_JBIGHV010000007.1"/>
</dbReference>
<evidence type="ECO:0000313" key="2">
    <source>
        <dbReference type="EMBL" id="MFG6432140.1"/>
    </source>
</evidence>
<gene>
    <name evidence="2" type="ORF">ACG00Y_19620</name>
</gene>
<keyword evidence="2" id="KW-0808">Transferase</keyword>
<evidence type="ECO:0000259" key="1">
    <source>
        <dbReference type="Pfam" id="PF13579"/>
    </source>
</evidence>
<dbReference type="EC" id="2.4.-.-" evidence="2"/>
<organism evidence="2 3">
    <name type="scientific">Pelomonas parva</name>
    <dbReference type="NCBI Taxonomy" id="3299032"/>
    <lineage>
        <taxon>Bacteria</taxon>
        <taxon>Pseudomonadati</taxon>
        <taxon>Pseudomonadota</taxon>
        <taxon>Betaproteobacteria</taxon>
        <taxon>Burkholderiales</taxon>
        <taxon>Sphaerotilaceae</taxon>
        <taxon>Roseateles</taxon>
    </lineage>
</organism>